<dbReference type="AlphaFoldDB" id="A0A4C1WA74"/>
<comment type="caution">
    <text evidence="2">The sequence shown here is derived from an EMBL/GenBank/DDBJ whole genome shotgun (WGS) entry which is preliminary data.</text>
</comment>
<dbReference type="Proteomes" id="UP000299102">
    <property type="component" value="Unassembled WGS sequence"/>
</dbReference>
<organism evidence="2 3">
    <name type="scientific">Eumeta variegata</name>
    <name type="common">Bagworm moth</name>
    <name type="synonym">Eumeta japonica</name>
    <dbReference type="NCBI Taxonomy" id="151549"/>
    <lineage>
        <taxon>Eukaryota</taxon>
        <taxon>Metazoa</taxon>
        <taxon>Ecdysozoa</taxon>
        <taxon>Arthropoda</taxon>
        <taxon>Hexapoda</taxon>
        <taxon>Insecta</taxon>
        <taxon>Pterygota</taxon>
        <taxon>Neoptera</taxon>
        <taxon>Endopterygota</taxon>
        <taxon>Lepidoptera</taxon>
        <taxon>Glossata</taxon>
        <taxon>Ditrysia</taxon>
        <taxon>Tineoidea</taxon>
        <taxon>Psychidae</taxon>
        <taxon>Oiketicinae</taxon>
        <taxon>Eumeta</taxon>
    </lineage>
</organism>
<dbReference type="EMBL" id="BGZK01000494">
    <property type="protein sequence ID" value="GBP47047.1"/>
    <property type="molecule type" value="Genomic_DNA"/>
</dbReference>
<proteinExistence type="predicted"/>
<name>A0A4C1WA74_EUMVA</name>
<reference evidence="2 3" key="1">
    <citation type="journal article" date="2019" name="Commun. Biol.">
        <title>The bagworm genome reveals a unique fibroin gene that provides high tensile strength.</title>
        <authorList>
            <person name="Kono N."/>
            <person name="Nakamura H."/>
            <person name="Ohtoshi R."/>
            <person name="Tomita M."/>
            <person name="Numata K."/>
            <person name="Arakawa K."/>
        </authorList>
    </citation>
    <scope>NUCLEOTIDE SEQUENCE [LARGE SCALE GENOMIC DNA]</scope>
</reference>
<sequence length="87" mass="9246">MTVRDCGTADATPAPPITGGCHEADATPGHVKNTPTLTGSKDRGKRTTAFVSRVNPKSRAVSNAMENVMLPHSRSRDSVVHRSHVGR</sequence>
<feature type="region of interest" description="Disordered" evidence="1">
    <location>
        <begin position="64"/>
        <end position="87"/>
    </location>
</feature>
<gene>
    <name evidence="2" type="ORF">EVAR_29650_1</name>
</gene>
<evidence type="ECO:0000313" key="3">
    <source>
        <dbReference type="Proteomes" id="UP000299102"/>
    </source>
</evidence>
<evidence type="ECO:0000313" key="2">
    <source>
        <dbReference type="EMBL" id="GBP47047.1"/>
    </source>
</evidence>
<protein>
    <submittedName>
        <fullName evidence="2">Uncharacterized protein</fullName>
    </submittedName>
</protein>
<dbReference type="PROSITE" id="PS51257">
    <property type="entry name" value="PROKAR_LIPOPROTEIN"/>
    <property type="match status" value="1"/>
</dbReference>
<accession>A0A4C1WA74</accession>
<keyword evidence="3" id="KW-1185">Reference proteome</keyword>
<feature type="region of interest" description="Disordered" evidence="1">
    <location>
        <begin position="1"/>
        <end position="44"/>
    </location>
</feature>
<evidence type="ECO:0000256" key="1">
    <source>
        <dbReference type="SAM" id="MobiDB-lite"/>
    </source>
</evidence>